<feature type="region of interest" description="Disordered" evidence="1">
    <location>
        <begin position="1"/>
        <end position="40"/>
    </location>
</feature>
<keyword evidence="3" id="KW-1185">Reference proteome</keyword>
<proteinExistence type="predicted"/>
<protein>
    <submittedName>
        <fullName evidence="2">Uncharacterized protein</fullName>
    </submittedName>
</protein>
<dbReference type="Proteomes" id="UP001341840">
    <property type="component" value="Unassembled WGS sequence"/>
</dbReference>
<dbReference type="EMBL" id="JASCZI010122526">
    <property type="protein sequence ID" value="MED6164415.1"/>
    <property type="molecule type" value="Genomic_DNA"/>
</dbReference>
<reference evidence="2 3" key="1">
    <citation type="journal article" date="2023" name="Plants (Basel)">
        <title>Bridging the Gap: Combining Genomics and Transcriptomics Approaches to Understand Stylosanthes scabra, an Orphan Legume from the Brazilian Caatinga.</title>
        <authorList>
            <person name="Ferreira-Neto J.R.C."/>
            <person name="da Silva M.D."/>
            <person name="Binneck E."/>
            <person name="de Melo N.F."/>
            <person name="da Silva R.H."/>
            <person name="de Melo A.L.T.M."/>
            <person name="Pandolfi V."/>
            <person name="Bustamante F.O."/>
            <person name="Brasileiro-Vidal A.C."/>
            <person name="Benko-Iseppon A.M."/>
        </authorList>
    </citation>
    <scope>NUCLEOTIDE SEQUENCE [LARGE SCALE GENOMIC DNA]</scope>
    <source>
        <tissue evidence="2">Leaves</tissue>
    </source>
</reference>
<organism evidence="2 3">
    <name type="scientific">Stylosanthes scabra</name>
    <dbReference type="NCBI Taxonomy" id="79078"/>
    <lineage>
        <taxon>Eukaryota</taxon>
        <taxon>Viridiplantae</taxon>
        <taxon>Streptophyta</taxon>
        <taxon>Embryophyta</taxon>
        <taxon>Tracheophyta</taxon>
        <taxon>Spermatophyta</taxon>
        <taxon>Magnoliopsida</taxon>
        <taxon>eudicotyledons</taxon>
        <taxon>Gunneridae</taxon>
        <taxon>Pentapetalae</taxon>
        <taxon>rosids</taxon>
        <taxon>fabids</taxon>
        <taxon>Fabales</taxon>
        <taxon>Fabaceae</taxon>
        <taxon>Papilionoideae</taxon>
        <taxon>50 kb inversion clade</taxon>
        <taxon>dalbergioids sensu lato</taxon>
        <taxon>Dalbergieae</taxon>
        <taxon>Pterocarpus clade</taxon>
        <taxon>Stylosanthes</taxon>
    </lineage>
</organism>
<gene>
    <name evidence="2" type="ORF">PIB30_089796</name>
</gene>
<feature type="compositionally biased region" description="Polar residues" evidence="1">
    <location>
        <begin position="20"/>
        <end position="33"/>
    </location>
</feature>
<evidence type="ECO:0000313" key="3">
    <source>
        <dbReference type="Proteomes" id="UP001341840"/>
    </source>
</evidence>
<comment type="caution">
    <text evidence="2">The sequence shown here is derived from an EMBL/GenBank/DDBJ whole genome shotgun (WGS) entry which is preliminary data.</text>
</comment>
<evidence type="ECO:0000256" key="1">
    <source>
        <dbReference type="SAM" id="MobiDB-lite"/>
    </source>
</evidence>
<sequence>MAGTSHAQHADPSIHEPPSCFQSGPQSQSSQDTVDLAHDGVVPHPGTMTQWLVAGMMTSHPHAGGVPHVQLFCGMHDTPTIGSSHSFSRMHDTPPVESSYAFTGMQGTPLLHLHIHLRVPTHLISCMATLLDHMLLVHLIQSRLMWGSLLQSSTMQMSRGAGAERGDLHLVALVDVFSHPHLGVEDDIDFMYLASHVLIC</sequence>
<accession>A0ABU6USZ0</accession>
<name>A0ABU6USZ0_9FABA</name>
<evidence type="ECO:0000313" key="2">
    <source>
        <dbReference type="EMBL" id="MED6164415.1"/>
    </source>
</evidence>